<evidence type="ECO:0000313" key="3">
    <source>
        <dbReference type="Proteomes" id="UP000887013"/>
    </source>
</evidence>
<dbReference type="EMBL" id="BMAW01031047">
    <property type="protein sequence ID" value="GFU19330.1"/>
    <property type="molecule type" value="Genomic_DNA"/>
</dbReference>
<dbReference type="AlphaFoldDB" id="A0A8X6QHQ5"/>
<keyword evidence="3" id="KW-1185">Reference proteome</keyword>
<evidence type="ECO:0000256" key="1">
    <source>
        <dbReference type="SAM" id="MobiDB-lite"/>
    </source>
</evidence>
<accession>A0A8X6QHQ5</accession>
<organism evidence="2 3">
    <name type="scientific">Nephila pilipes</name>
    <name type="common">Giant wood spider</name>
    <name type="synonym">Nephila maculata</name>
    <dbReference type="NCBI Taxonomy" id="299642"/>
    <lineage>
        <taxon>Eukaryota</taxon>
        <taxon>Metazoa</taxon>
        <taxon>Ecdysozoa</taxon>
        <taxon>Arthropoda</taxon>
        <taxon>Chelicerata</taxon>
        <taxon>Arachnida</taxon>
        <taxon>Araneae</taxon>
        <taxon>Araneomorphae</taxon>
        <taxon>Entelegynae</taxon>
        <taxon>Araneoidea</taxon>
        <taxon>Nephilidae</taxon>
        <taxon>Nephila</taxon>
    </lineage>
</organism>
<feature type="compositionally biased region" description="Basic and acidic residues" evidence="1">
    <location>
        <begin position="1"/>
        <end position="15"/>
    </location>
</feature>
<name>A0A8X6QHQ5_NEPPI</name>
<proteinExistence type="predicted"/>
<evidence type="ECO:0000313" key="2">
    <source>
        <dbReference type="EMBL" id="GFU19330.1"/>
    </source>
</evidence>
<dbReference type="Proteomes" id="UP000887013">
    <property type="component" value="Unassembled WGS sequence"/>
</dbReference>
<gene>
    <name evidence="2" type="ORF">NPIL_210641</name>
</gene>
<reference evidence="2" key="1">
    <citation type="submission" date="2020-08" db="EMBL/GenBank/DDBJ databases">
        <title>Multicomponent nature underlies the extraordinary mechanical properties of spider dragline silk.</title>
        <authorList>
            <person name="Kono N."/>
            <person name="Nakamura H."/>
            <person name="Mori M."/>
            <person name="Yoshida Y."/>
            <person name="Ohtoshi R."/>
            <person name="Malay A.D."/>
            <person name="Moran D.A.P."/>
            <person name="Tomita M."/>
            <person name="Numata K."/>
            <person name="Arakawa K."/>
        </authorList>
    </citation>
    <scope>NUCLEOTIDE SEQUENCE</scope>
</reference>
<feature type="region of interest" description="Disordered" evidence="1">
    <location>
        <begin position="1"/>
        <end position="35"/>
    </location>
</feature>
<comment type="caution">
    <text evidence="2">The sequence shown here is derived from an EMBL/GenBank/DDBJ whole genome shotgun (WGS) entry which is preliminary data.</text>
</comment>
<sequence length="78" mass="8743">MPSYEKELTVKKEEYVQPSGDPVDTRMKGKTSSSHRPGLHLFYASVLATTEAAPPENLLNCKNGRTFSYLQKRIGGRE</sequence>
<protein>
    <submittedName>
        <fullName evidence="2">Uncharacterized protein</fullName>
    </submittedName>
</protein>